<dbReference type="InterPro" id="IPR002575">
    <property type="entry name" value="Aminoglycoside_PTrfase"/>
</dbReference>
<dbReference type="SUPFAM" id="SSF56112">
    <property type="entry name" value="Protein kinase-like (PK-like)"/>
    <property type="match status" value="1"/>
</dbReference>
<dbReference type="Gene3D" id="3.30.200.20">
    <property type="entry name" value="Phosphorylase Kinase, domain 1"/>
    <property type="match status" value="1"/>
</dbReference>
<feature type="domain" description="Aminoglycoside phosphotransferase" evidence="1">
    <location>
        <begin position="70"/>
        <end position="193"/>
    </location>
</feature>
<evidence type="ECO:0000259" key="1">
    <source>
        <dbReference type="Pfam" id="PF01636"/>
    </source>
</evidence>
<reference evidence="2 3" key="1">
    <citation type="submission" date="2017-10" db="EMBL/GenBank/DDBJ databases">
        <title>Comparative genomics in systemic dimorphic fungi from Ajellomycetaceae.</title>
        <authorList>
            <person name="Munoz J.F."/>
            <person name="Mcewen J.G."/>
            <person name="Clay O.K."/>
            <person name="Cuomo C.A."/>
        </authorList>
    </citation>
    <scope>NUCLEOTIDE SEQUENCE [LARGE SCALE GENOMIC DNA]</scope>
    <source>
        <strain evidence="2 3">UAMH4076</strain>
    </source>
</reference>
<dbReference type="InterPro" id="IPR051035">
    <property type="entry name" value="Mito_inheritance_9"/>
</dbReference>
<dbReference type="AlphaFoldDB" id="A0A2B7ZMN8"/>
<name>A0A2B7ZMN8_9EURO</name>
<sequence>MLSFRSPFAALQAATYSTTNSNRQSLFKYTGGRWLWNESEQLARRRVHFDVNELMQLTARSLGSATCIEIEKLAEGNFNKTFLLTMDDGKQAVARLPNPNAGRSHFTTASEVATMDFVRNVLGIPAPKVLAWSSRCDGNPVQAEYIIMEKVAGKELSQYWDILSGKQKYAIVQQIVELEQKFASTRFAAYGGLYYANDLSPAESARTAYLYTDANGPQTCSRFVIGPTNNRMYFDDGRSDVVVDRGPWTSASKYAMALALREIACIEKFPKFPRPQGMHGGPRQYQPSAEKKLAVLNDYLRVAPYLLPKDPALHASVMWHSDLHTDNIFVDPNDPVKIVGLIDWQSVHLSPLFLQARTPALLDFEGPIPESFEIKLPANFDTLSPEEQVQAQKLRSMQSLYKLYEVACFKSNHNAYQAIQARKTLGAQITGLVGSLFSDGEPYVQSLLVAVQDNWEKVIQGTSHGHLPCPLSYSSDTRETQKVETEKWARSVELMEEFLRGIGAYGGWDGWVCHADYNAMKSKLHNAREQFLDGESRSAEERKQWMRAFPFQDD</sequence>
<keyword evidence="3" id="KW-1185">Reference proteome</keyword>
<evidence type="ECO:0000313" key="2">
    <source>
        <dbReference type="EMBL" id="PGH34067.1"/>
    </source>
</evidence>
<protein>
    <recommendedName>
        <fullName evidence="1">Aminoglycoside phosphotransferase domain-containing protein</fullName>
    </recommendedName>
</protein>
<dbReference type="VEuPathDB" id="FungiDB:EMCG_08289"/>
<proteinExistence type="predicted"/>
<gene>
    <name evidence="2" type="ORF">GX50_03123</name>
</gene>
<dbReference type="EMBL" id="PDND01000048">
    <property type="protein sequence ID" value="PGH34067.1"/>
    <property type="molecule type" value="Genomic_DNA"/>
</dbReference>
<dbReference type="Pfam" id="PF01636">
    <property type="entry name" value="APH"/>
    <property type="match status" value="2"/>
</dbReference>
<comment type="caution">
    <text evidence="2">The sequence shown here is derived from an EMBL/GenBank/DDBJ whole genome shotgun (WGS) entry which is preliminary data.</text>
</comment>
<evidence type="ECO:0000313" key="3">
    <source>
        <dbReference type="Proteomes" id="UP000226031"/>
    </source>
</evidence>
<dbReference type="InterPro" id="IPR011009">
    <property type="entry name" value="Kinase-like_dom_sf"/>
</dbReference>
<feature type="domain" description="Aminoglycoside phosphotransferase" evidence="1">
    <location>
        <begin position="285"/>
        <end position="351"/>
    </location>
</feature>
<dbReference type="STRING" id="73230.A0A2B7ZMN8"/>
<dbReference type="GO" id="GO:0005739">
    <property type="term" value="C:mitochondrion"/>
    <property type="evidence" value="ECO:0007669"/>
    <property type="project" value="TreeGrafter"/>
</dbReference>
<dbReference type="PANTHER" id="PTHR36091:SF2">
    <property type="entry name" value="AMINOGLYCOSIDE PHOSPHOTRANSFERASE DOMAIN-CONTAINING PROTEIN"/>
    <property type="match status" value="1"/>
</dbReference>
<dbReference type="Proteomes" id="UP000226031">
    <property type="component" value="Unassembled WGS sequence"/>
</dbReference>
<dbReference type="Gene3D" id="3.90.1200.10">
    <property type="match status" value="1"/>
</dbReference>
<dbReference type="PANTHER" id="PTHR36091">
    <property type="entry name" value="ALTERED INHERITANCE OF MITOCHONDRIA PROTEIN 9, MITOCHONDRIAL"/>
    <property type="match status" value="1"/>
</dbReference>
<accession>A0A2B7ZMN8</accession>
<organism evidence="2 3">
    <name type="scientific">[Emmonsia] crescens</name>
    <dbReference type="NCBI Taxonomy" id="73230"/>
    <lineage>
        <taxon>Eukaryota</taxon>
        <taxon>Fungi</taxon>
        <taxon>Dikarya</taxon>
        <taxon>Ascomycota</taxon>
        <taxon>Pezizomycotina</taxon>
        <taxon>Eurotiomycetes</taxon>
        <taxon>Eurotiomycetidae</taxon>
        <taxon>Onygenales</taxon>
        <taxon>Ajellomycetaceae</taxon>
        <taxon>Emergomyces</taxon>
    </lineage>
</organism>